<organism evidence="1">
    <name type="scientific">marine sediment metagenome</name>
    <dbReference type="NCBI Taxonomy" id="412755"/>
    <lineage>
        <taxon>unclassified sequences</taxon>
        <taxon>metagenomes</taxon>
        <taxon>ecological metagenomes</taxon>
    </lineage>
</organism>
<accession>X1CT40</accession>
<evidence type="ECO:0008006" key="2">
    <source>
        <dbReference type="Google" id="ProtNLM"/>
    </source>
</evidence>
<dbReference type="AlphaFoldDB" id="X1CT40"/>
<dbReference type="EMBL" id="BART01016887">
    <property type="protein sequence ID" value="GAG87401.1"/>
    <property type="molecule type" value="Genomic_DNA"/>
</dbReference>
<reference evidence="1" key="1">
    <citation type="journal article" date="2014" name="Front. Microbiol.">
        <title>High frequency of phylogenetically diverse reductive dehalogenase-homologous genes in deep subseafloor sedimentary metagenomes.</title>
        <authorList>
            <person name="Kawai M."/>
            <person name="Futagami T."/>
            <person name="Toyoda A."/>
            <person name="Takaki Y."/>
            <person name="Nishi S."/>
            <person name="Hori S."/>
            <person name="Arai W."/>
            <person name="Tsubouchi T."/>
            <person name="Morono Y."/>
            <person name="Uchiyama I."/>
            <person name="Ito T."/>
            <person name="Fujiyama A."/>
            <person name="Inagaki F."/>
            <person name="Takami H."/>
        </authorList>
    </citation>
    <scope>NUCLEOTIDE SEQUENCE</scope>
    <source>
        <strain evidence="1">Expedition CK06-06</strain>
    </source>
</reference>
<protein>
    <recommendedName>
        <fullName evidence="2">Type IX secretion system membrane protein PorP/SprF</fullName>
    </recommendedName>
</protein>
<dbReference type="Pfam" id="PF11751">
    <property type="entry name" value="PorP_SprF"/>
    <property type="match status" value="1"/>
</dbReference>
<comment type="caution">
    <text evidence="1">The sequence shown here is derived from an EMBL/GenBank/DDBJ whole genome shotgun (WGS) entry which is preliminary data.</text>
</comment>
<sequence length="101" mass="11252">SQFYPIYSQYMMNGMMLNPGYTGSRGTFTLSSSYRKQWVGIEGAPEIATFSVHAPLKNDRVAIGLLVFNESIGIKNTTGVFANYAYQGYIPFKKGFFGIRA</sequence>
<feature type="non-terminal residue" evidence="1">
    <location>
        <position position="1"/>
    </location>
</feature>
<dbReference type="InterPro" id="IPR019861">
    <property type="entry name" value="PorP/SprF_Bacteroidetes"/>
</dbReference>
<name>X1CT40_9ZZZZ</name>
<evidence type="ECO:0000313" key="1">
    <source>
        <dbReference type="EMBL" id="GAG87401.1"/>
    </source>
</evidence>
<gene>
    <name evidence="1" type="ORF">S01H4_32332</name>
</gene>
<proteinExistence type="predicted"/>